<accession>A0A654G4V4</accession>
<dbReference type="InterPro" id="IPR011042">
    <property type="entry name" value="6-blade_b-propeller_TolB-like"/>
</dbReference>
<dbReference type="AlphaFoldDB" id="A0A654G4V4"/>
<evidence type="ECO:0000313" key="2">
    <source>
        <dbReference type="Proteomes" id="UP000426265"/>
    </source>
</evidence>
<dbReference type="FunFam" id="2.120.10.30:FF:000161">
    <property type="entry name" value="NHL domain-containing protein"/>
    <property type="match status" value="1"/>
</dbReference>
<dbReference type="EMBL" id="CACRSJ010000110">
    <property type="protein sequence ID" value="VYS68198.1"/>
    <property type="molecule type" value="Genomic_DNA"/>
</dbReference>
<name>A0A654G4V4_ARATH</name>
<dbReference type="ExpressionAtlas" id="A0A654G4V4">
    <property type="expression patterns" value="baseline and differential"/>
</dbReference>
<protein>
    <recommendedName>
        <fullName evidence="3">NHL domain-containing protein</fullName>
    </recommendedName>
</protein>
<gene>
    <name evidence="1" type="ORF">AN1_LOCUS23592</name>
</gene>
<dbReference type="Gene3D" id="2.120.10.30">
    <property type="entry name" value="TolB, C-terminal domain"/>
    <property type="match status" value="1"/>
</dbReference>
<dbReference type="InterPro" id="IPR053224">
    <property type="entry name" value="Sensory_adhesion_molecule"/>
</dbReference>
<dbReference type="SUPFAM" id="SSF63829">
    <property type="entry name" value="Calcium-dependent phosphotriesterase"/>
    <property type="match status" value="1"/>
</dbReference>
<proteinExistence type="predicted"/>
<sequence length="216" mass="23681">MDGGGGIGELVPTKDSDDVLEEVTLVNDVDLADNSSNGFVIDRHRNRLLLAVGDLLGNRYSALVAYDLSTWRHLFLTVLSSHKITYADDVAVDTQGNAYVSDAKGGKIWIVDVNGKLVYTIRSPLFTSPGWYNNFVSLNGIVYHPDGFLIVIHTFSGFLYKIDANGDISSKVTIIDVSGGNLRFGDGLEFLSPTKISKSKTQYGLLRELGISIWEF</sequence>
<dbReference type="PANTHER" id="PTHR31460:SF0">
    <property type="entry name" value="CALCIUM-DEPENDENT PHOSPHOTRIESTERASE SUPERFAMILY PROTEIN-RELATED"/>
    <property type="match status" value="1"/>
</dbReference>
<reference evidence="1 2" key="1">
    <citation type="submission" date="2019-11" db="EMBL/GenBank/DDBJ databases">
        <authorList>
            <person name="Jiao W.-B."/>
            <person name="Schneeberger K."/>
        </authorList>
    </citation>
    <scope>NUCLEOTIDE SEQUENCE [LARGE SCALE GENOMIC DNA]</scope>
    <source>
        <strain evidence="2">cv. An-1</strain>
    </source>
</reference>
<dbReference type="Proteomes" id="UP000426265">
    <property type="component" value="Unassembled WGS sequence"/>
</dbReference>
<organism evidence="1 2">
    <name type="scientific">Arabidopsis thaliana</name>
    <name type="common">Mouse-ear cress</name>
    <dbReference type="NCBI Taxonomy" id="3702"/>
    <lineage>
        <taxon>Eukaryota</taxon>
        <taxon>Viridiplantae</taxon>
        <taxon>Streptophyta</taxon>
        <taxon>Embryophyta</taxon>
        <taxon>Tracheophyta</taxon>
        <taxon>Spermatophyta</taxon>
        <taxon>Magnoliopsida</taxon>
        <taxon>eudicotyledons</taxon>
        <taxon>Gunneridae</taxon>
        <taxon>Pentapetalae</taxon>
        <taxon>rosids</taxon>
        <taxon>malvids</taxon>
        <taxon>Brassicales</taxon>
        <taxon>Brassicaceae</taxon>
        <taxon>Camelineae</taxon>
        <taxon>Arabidopsis</taxon>
    </lineage>
</organism>
<dbReference type="PANTHER" id="PTHR31460">
    <property type="match status" value="1"/>
</dbReference>
<evidence type="ECO:0000313" key="1">
    <source>
        <dbReference type="EMBL" id="VYS68198.1"/>
    </source>
</evidence>
<evidence type="ECO:0008006" key="3">
    <source>
        <dbReference type="Google" id="ProtNLM"/>
    </source>
</evidence>